<dbReference type="Pfam" id="PF08708">
    <property type="entry name" value="PriCT_1"/>
    <property type="match status" value="1"/>
</dbReference>
<evidence type="ECO:0000256" key="1">
    <source>
        <dbReference type="SAM" id="MobiDB-lite"/>
    </source>
</evidence>
<sequence>MKPKQSNALQLDLIETLPHKPYCTDELGVTHIRPKNTAIKKKYLQVNQPKLVTYLIFDIDRQGGVLAWYDSDLPTPYWTSKNPENAHAHIAYRLKVPVCTSDMAHLEPMKYLAAIESAMTEKLKSDRGFAGLLTKNPLHGHWQTEFWTEHEYSLDELADYLDLKGHPRKGIESSGLGRNCELFESASKWAYRAIREYWSPDYKPMWNDAVYEHVEALNRQFMVPLPVSEVKSISKSIANWTYKYFTPQAFRASQAKKGAKGGKAGSREDKAKAGSTSKGGGRPSLNEPWLELGISRATYFRRKMHLSSETKQQALSDNSPF</sequence>
<dbReference type="EMBL" id="MCZF01000002">
    <property type="protein sequence ID" value="PMM66927.1"/>
    <property type="molecule type" value="Genomic_DNA"/>
</dbReference>
<feature type="region of interest" description="Disordered" evidence="1">
    <location>
        <begin position="256"/>
        <end position="288"/>
    </location>
</feature>
<dbReference type="AlphaFoldDB" id="A0A2N7K1G0"/>
<evidence type="ECO:0000313" key="3">
    <source>
        <dbReference type="EMBL" id="PMM66927.1"/>
    </source>
</evidence>
<dbReference type="Gene3D" id="1.10.340.50">
    <property type="match status" value="1"/>
</dbReference>
<dbReference type="InterPro" id="IPR004322">
    <property type="entry name" value="Plasmid_replicase_bac"/>
</dbReference>
<dbReference type="Gene3D" id="1.10.1220.10">
    <property type="entry name" value="Met repressor-like"/>
    <property type="match status" value="1"/>
</dbReference>
<dbReference type="Pfam" id="PF03090">
    <property type="entry name" value="Replicase"/>
    <property type="match status" value="1"/>
</dbReference>
<name>A0A2N7K1G0_VIBSP</name>
<gene>
    <name evidence="3" type="ORF">BCT54_00350</name>
</gene>
<evidence type="ECO:0000259" key="2">
    <source>
        <dbReference type="Pfam" id="PF08708"/>
    </source>
</evidence>
<dbReference type="GO" id="GO:0006355">
    <property type="term" value="P:regulation of DNA-templated transcription"/>
    <property type="evidence" value="ECO:0007669"/>
    <property type="project" value="InterPro"/>
</dbReference>
<comment type="caution">
    <text evidence="3">The sequence shown here is derived from an EMBL/GenBank/DDBJ whole genome shotgun (WGS) entry which is preliminary data.</text>
</comment>
<reference evidence="4" key="1">
    <citation type="submission" date="2016-07" db="EMBL/GenBank/DDBJ databases">
        <title>Nontailed viruses are major unrecognized killers of bacteria in the ocean.</title>
        <authorList>
            <person name="Kauffman K."/>
            <person name="Hussain F."/>
            <person name="Yang J."/>
            <person name="Arevalo P."/>
            <person name="Brown J."/>
            <person name="Cutler M."/>
            <person name="Kelly L."/>
            <person name="Polz M.F."/>
        </authorList>
    </citation>
    <scope>NUCLEOTIDE SEQUENCE [LARGE SCALE GENOMIC DNA]</scope>
    <source>
        <strain evidence="4">10N.261.48.B5</strain>
    </source>
</reference>
<evidence type="ECO:0000313" key="4">
    <source>
        <dbReference type="Proteomes" id="UP000235533"/>
    </source>
</evidence>
<dbReference type="InterPro" id="IPR014820">
    <property type="entry name" value="PriCT_1"/>
</dbReference>
<accession>A0A2N7K1G0</accession>
<dbReference type="InterPro" id="IPR013321">
    <property type="entry name" value="Arc_rbn_hlx_hlx"/>
</dbReference>
<dbReference type="RefSeq" id="WP_102550812.1">
    <property type="nucleotide sequence ID" value="NZ_MCZF01000002.1"/>
</dbReference>
<organism evidence="3 4">
    <name type="scientific">Vibrio splendidus</name>
    <dbReference type="NCBI Taxonomy" id="29497"/>
    <lineage>
        <taxon>Bacteria</taxon>
        <taxon>Pseudomonadati</taxon>
        <taxon>Pseudomonadota</taxon>
        <taxon>Gammaproteobacteria</taxon>
        <taxon>Vibrionales</taxon>
        <taxon>Vibrionaceae</taxon>
        <taxon>Vibrio</taxon>
    </lineage>
</organism>
<feature type="domain" description="Primase C-terminal 1" evidence="2">
    <location>
        <begin position="177"/>
        <end position="243"/>
    </location>
</feature>
<dbReference type="Proteomes" id="UP000235533">
    <property type="component" value="Unassembled WGS sequence"/>
</dbReference>
<protein>
    <submittedName>
        <fullName evidence="3">RepA protein</fullName>
    </submittedName>
</protein>
<proteinExistence type="predicted"/>